<organism evidence="1 2">
    <name type="scientific">Panagrolaimus sp. JU765</name>
    <dbReference type="NCBI Taxonomy" id="591449"/>
    <lineage>
        <taxon>Eukaryota</taxon>
        <taxon>Metazoa</taxon>
        <taxon>Ecdysozoa</taxon>
        <taxon>Nematoda</taxon>
        <taxon>Chromadorea</taxon>
        <taxon>Rhabditida</taxon>
        <taxon>Tylenchina</taxon>
        <taxon>Panagrolaimomorpha</taxon>
        <taxon>Panagrolaimoidea</taxon>
        <taxon>Panagrolaimidae</taxon>
        <taxon>Panagrolaimus</taxon>
    </lineage>
</organism>
<proteinExistence type="predicted"/>
<evidence type="ECO:0000313" key="2">
    <source>
        <dbReference type="WBParaSite" id="JU765_v2.g11808.t1"/>
    </source>
</evidence>
<name>A0AC34Q0L5_9BILA</name>
<reference evidence="2" key="1">
    <citation type="submission" date="2022-11" db="UniProtKB">
        <authorList>
            <consortium name="WormBaseParasite"/>
        </authorList>
    </citation>
    <scope>IDENTIFICATION</scope>
</reference>
<dbReference type="WBParaSite" id="JU765_v2.g11808.t1">
    <property type="protein sequence ID" value="JU765_v2.g11808.t1"/>
    <property type="gene ID" value="JU765_v2.g11808"/>
</dbReference>
<evidence type="ECO:0000313" key="1">
    <source>
        <dbReference type="Proteomes" id="UP000887576"/>
    </source>
</evidence>
<accession>A0AC34Q0L5</accession>
<sequence>MALLHIFLVALVFVTGFEAGRSPRPRHLPRYTFGRHFHGLLSRIEDAAADCDGGSYQEGFITQPVDHFDDSNKKTWNEYYQFNLNFYDASSSDLVFFMLGGESPISAKWVCKESYAYLQWAKKYKAAVFQAEHRYFGKSRPFSSQTVENLAYFTPEQILADYNNFISQMNRIHFNGKAMRWVLFGGSYPGSLTAWMRAAYPNASIGGVSSSSAVNLQVDYYGYATNMQKNYQGYNANCGANLEAAFKKIQTMSFSEDGRKQLAKTFNLCDDFPSADMITAKDLQFFWSNIFGEFQGINQYSGDNRDPLTADMGLGVPGACAIMNNLTEANVVQRVANVINWVNNLYGEPGVCMPNKYSDYIATYASPFYDASGDIASGRSWMWQCCTYLGYFQTTDGGHDNEIWGSLIPLDFYVDQCIELFNSTYNADYTFAQVEKYRKVFGAAKNYPGTKVVFPNGSLDPWFSLGLLQGDNVVGNEVFATTIQNGAHCSDMYPPRDQDSESLKSARQLIASKLDSFIQFSKRNVHAKVDK</sequence>
<protein>
    <submittedName>
        <fullName evidence="2">Serine carboxypeptidase S28</fullName>
    </submittedName>
</protein>
<dbReference type="Proteomes" id="UP000887576">
    <property type="component" value="Unplaced"/>
</dbReference>